<dbReference type="RefSeq" id="WP_344500403.1">
    <property type="nucleotide sequence ID" value="NZ_BAAAQD010000001.1"/>
</dbReference>
<accession>A0ABP4KJW7</accession>
<reference evidence="2" key="1">
    <citation type="journal article" date="2019" name="Int. J. Syst. Evol. Microbiol.">
        <title>The Global Catalogue of Microorganisms (GCM) 10K type strain sequencing project: providing services to taxonomists for standard genome sequencing and annotation.</title>
        <authorList>
            <consortium name="The Broad Institute Genomics Platform"/>
            <consortium name="The Broad Institute Genome Sequencing Center for Infectious Disease"/>
            <person name="Wu L."/>
            <person name="Ma J."/>
        </authorList>
    </citation>
    <scope>NUCLEOTIDE SEQUENCE [LARGE SCALE GENOMIC DNA]</scope>
    <source>
        <strain evidence="2">JCM 15933</strain>
    </source>
</reference>
<dbReference type="Pfam" id="PF02515">
    <property type="entry name" value="CoA_transf_3"/>
    <property type="match status" value="1"/>
</dbReference>
<evidence type="ECO:0000313" key="1">
    <source>
        <dbReference type="EMBL" id="GAA1501881.1"/>
    </source>
</evidence>
<dbReference type="InterPro" id="IPR050509">
    <property type="entry name" value="CoA-transferase_III"/>
</dbReference>
<dbReference type="InterPro" id="IPR003673">
    <property type="entry name" value="CoA-Trfase_fam_III"/>
</dbReference>
<comment type="caution">
    <text evidence="1">The sequence shown here is derived from an EMBL/GenBank/DDBJ whole genome shotgun (WGS) entry which is preliminary data.</text>
</comment>
<keyword evidence="2" id="KW-1185">Reference proteome</keyword>
<dbReference type="Gene3D" id="3.30.1540.10">
    <property type="entry name" value="formyl-coa transferase, domain 3"/>
    <property type="match status" value="1"/>
</dbReference>
<keyword evidence="1" id="KW-0808">Transferase</keyword>
<dbReference type="SUPFAM" id="SSF89796">
    <property type="entry name" value="CoA-transferase family III (CaiB/BaiF)"/>
    <property type="match status" value="1"/>
</dbReference>
<gene>
    <name evidence="1" type="ORF">GCM10009827_012560</name>
</gene>
<dbReference type="PANTHER" id="PTHR48228:SF5">
    <property type="entry name" value="ALPHA-METHYLACYL-COA RACEMASE"/>
    <property type="match status" value="1"/>
</dbReference>
<name>A0ABP4KJW7_9ACTN</name>
<dbReference type="InterPro" id="IPR023606">
    <property type="entry name" value="CoA-Trfase_III_dom_1_sf"/>
</dbReference>
<dbReference type="EMBL" id="BAAAQD010000001">
    <property type="protein sequence ID" value="GAA1501881.1"/>
    <property type="molecule type" value="Genomic_DNA"/>
</dbReference>
<organism evidence="1 2">
    <name type="scientific">Dactylosporangium maewongense</name>
    <dbReference type="NCBI Taxonomy" id="634393"/>
    <lineage>
        <taxon>Bacteria</taxon>
        <taxon>Bacillati</taxon>
        <taxon>Actinomycetota</taxon>
        <taxon>Actinomycetes</taxon>
        <taxon>Micromonosporales</taxon>
        <taxon>Micromonosporaceae</taxon>
        <taxon>Dactylosporangium</taxon>
    </lineage>
</organism>
<proteinExistence type="predicted"/>
<dbReference type="Proteomes" id="UP001501470">
    <property type="component" value="Unassembled WGS sequence"/>
</dbReference>
<dbReference type="GO" id="GO:0016740">
    <property type="term" value="F:transferase activity"/>
    <property type="evidence" value="ECO:0007669"/>
    <property type="project" value="UniProtKB-KW"/>
</dbReference>
<dbReference type="PANTHER" id="PTHR48228">
    <property type="entry name" value="SUCCINYL-COA--D-CITRAMALATE COA-TRANSFERASE"/>
    <property type="match status" value="1"/>
</dbReference>
<protein>
    <submittedName>
        <fullName evidence="1">CoA transferase</fullName>
    </submittedName>
</protein>
<sequence length="399" mass="41997">MNHTGDGPLRGLRVIELASYIAAPLCGLTLAQLGADVLRVDPLGGTPDRHRWPLAPSGASLYWTGLNRGKRSIALDLRAEQGRRLLAELVAGADAVLTNAGNRPGQRYEDLRATRDDLIYIEVAGARGRGSVDYTADAAAGFPLATGTPETSEPTGHVLPAWDVACGLYAAVGLLAAQHDRAATGRGAHLVIGLDDVALATAGNLGYLAEAELTGAGRPRVGNAVYGTYGHAFATRDGHMMIVALTARHWNDLLAATGLTVAAHAIEVALGTDFTREEERFRHQGLLDALLQPWFAARSTTEAEAALRPTSVLWSRFRTFREIVTDGRDELLAGPLFDVLDQPGVGPHLAPGSPITGGGRTLGGPRPAPGLGDYTRELLAELGRSPADIDQLIDSGTVA</sequence>
<dbReference type="Gene3D" id="3.40.50.10540">
    <property type="entry name" value="Crotonobetainyl-coa:carnitine coa-transferase, domain 1"/>
    <property type="match status" value="1"/>
</dbReference>
<dbReference type="InterPro" id="IPR044855">
    <property type="entry name" value="CoA-Trfase_III_dom3_sf"/>
</dbReference>
<evidence type="ECO:0000313" key="2">
    <source>
        <dbReference type="Proteomes" id="UP001501470"/>
    </source>
</evidence>